<dbReference type="Gene3D" id="1.10.1040.10">
    <property type="entry name" value="N-(1-d-carboxylethyl)-l-norvaline Dehydrogenase, domain 2"/>
    <property type="match status" value="1"/>
</dbReference>
<dbReference type="Proteomes" id="UP000285324">
    <property type="component" value="Unassembled WGS sequence"/>
</dbReference>
<dbReference type="SUPFAM" id="SSF51735">
    <property type="entry name" value="NAD(P)-binding Rossmann-fold domains"/>
    <property type="match status" value="1"/>
</dbReference>
<name>A0A424W4W6_ALCXX</name>
<dbReference type="OrthoDB" id="9803287at2"/>
<dbReference type="InterPro" id="IPR006176">
    <property type="entry name" value="3-OHacyl-CoA_DH_NAD-bd"/>
</dbReference>
<keyword evidence="1" id="KW-0560">Oxidoreductase</keyword>
<comment type="caution">
    <text evidence="4">The sequence shown here is derived from an EMBL/GenBank/DDBJ whole genome shotgun (WGS) entry which is preliminary data.</text>
</comment>
<dbReference type="PANTHER" id="PTHR48075">
    <property type="entry name" value="3-HYDROXYACYL-COA DEHYDROGENASE FAMILY PROTEIN"/>
    <property type="match status" value="1"/>
</dbReference>
<proteinExistence type="predicted"/>
<reference evidence="4 5" key="1">
    <citation type="submission" date="2018-08" db="EMBL/GenBank/DDBJ databases">
        <title>Achromobacter xylosoxidans Genome sequencing and assembly.</title>
        <authorList>
            <person name="Wang R."/>
            <person name="Rensing C."/>
            <person name="Li Y."/>
        </authorList>
    </citation>
    <scope>NUCLEOTIDE SEQUENCE [LARGE SCALE GENOMIC DNA]</scope>
    <source>
        <strain evidence="4 5">GD003A</strain>
    </source>
</reference>
<dbReference type="Pfam" id="PF02737">
    <property type="entry name" value="3HCDH_N"/>
    <property type="match status" value="1"/>
</dbReference>
<feature type="domain" description="3-hydroxyacyl-CoA dehydrogenase NAD binding" evidence="3">
    <location>
        <begin position="15"/>
        <end position="190"/>
    </location>
</feature>
<dbReference type="InterPro" id="IPR036291">
    <property type="entry name" value="NAD(P)-bd_dom_sf"/>
</dbReference>
<dbReference type="GO" id="GO:0006631">
    <property type="term" value="P:fatty acid metabolic process"/>
    <property type="evidence" value="ECO:0007669"/>
    <property type="project" value="InterPro"/>
</dbReference>
<accession>A0A424W4W6</accession>
<evidence type="ECO:0000313" key="5">
    <source>
        <dbReference type="Proteomes" id="UP000285324"/>
    </source>
</evidence>
<dbReference type="Gene3D" id="3.40.50.720">
    <property type="entry name" value="NAD(P)-binding Rossmann-like Domain"/>
    <property type="match status" value="1"/>
</dbReference>
<evidence type="ECO:0000259" key="3">
    <source>
        <dbReference type="Pfam" id="PF02737"/>
    </source>
</evidence>
<evidence type="ECO:0000256" key="1">
    <source>
        <dbReference type="ARBA" id="ARBA00023002"/>
    </source>
</evidence>
<dbReference type="InterPro" id="IPR013328">
    <property type="entry name" value="6PGD_dom2"/>
</dbReference>
<dbReference type="RefSeq" id="WP_118934684.1">
    <property type="nucleotide sequence ID" value="NZ_CP061008.1"/>
</dbReference>
<sequence length="316" mass="33682">MSSPATSNPPVIRRVAIVGAGTIGASWAALFLARGLEVVVSDPAADAEALTRARVQAAWPVLAELGHVLPGASAEALRFEPDLEAALAGADFVQENAPEREDFKTTLFARMDAVLPPQVIVASSSSGLIMSRLQSQCRHASRFVIGHPFNPPHLIPLVEVVGGEQTSADTIDRCIAFYRDLGKYPIRLNKEVPGHIANRLQAALWREAIHLAAENVASVADIDAAVSQGPGLRWALFGPHMTFNLGGGAGGLANFMDHLLGPVQTWWDDLGAPEVTPDLQQRLIAGVNAEAGERSIADLVQTRDAQLTALLKVLQR</sequence>
<evidence type="ECO:0000313" key="4">
    <source>
        <dbReference type="EMBL" id="RPJ88231.1"/>
    </source>
</evidence>
<dbReference type="GO" id="GO:0070403">
    <property type="term" value="F:NAD+ binding"/>
    <property type="evidence" value="ECO:0007669"/>
    <property type="project" value="InterPro"/>
</dbReference>
<dbReference type="EMBL" id="QVXO01000073">
    <property type="protein sequence ID" value="RPJ88231.1"/>
    <property type="molecule type" value="Genomic_DNA"/>
</dbReference>
<dbReference type="SUPFAM" id="SSF48179">
    <property type="entry name" value="6-phosphogluconate dehydrogenase C-terminal domain-like"/>
    <property type="match status" value="1"/>
</dbReference>
<dbReference type="InterPro" id="IPR008927">
    <property type="entry name" value="6-PGluconate_DH-like_C_sf"/>
</dbReference>
<dbReference type="InterPro" id="IPR006108">
    <property type="entry name" value="3HC_DH_C"/>
</dbReference>
<gene>
    <name evidence="4" type="ORF">DY367_28960</name>
</gene>
<dbReference type="AlphaFoldDB" id="A0A424W4W6"/>
<organism evidence="4 5">
    <name type="scientific">Alcaligenes xylosoxydans xylosoxydans</name>
    <name type="common">Achromobacter xylosoxidans</name>
    <dbReference type="NCBI Taxonomy" id="85698"/>
    <lineage>
        <taxon>Bacteria</taxon>
        <taxon>Pseudomonadati</taxon>
        <taxon>Pseudomonadota</taxon>
        <taxon>Betaproteobacteria</taxon>
        <taxon>Burkholderiales</taxon>
        <taxon>Alcaligenaceae</taxon>
        <taxon>Achromobacter</taxon>
    </lineage>
</organism>
<dbReference type="PANTHER" id="PTHR48075:SF5">
    <property type="entry name" value="3-HYDROXYBUTYRYL-COA DEHYDROGENASE"/>
    <property type="match status" value="1"/>
</dbReference>
<feature type="domain" description="3-hydroxyacyl-CoA dehydrogenase C-terminal" evidence="2">
    <location>
        <begin position="194"/>
        <end position="256"/>
    </location>
</feature>
<dbReference type="GO" id="GO:0016616">
    <property type="term" value="F:oxidoreductase activity, acting on the CH-OH group of donors, NAD or NADP as acceptor"/>
    <property type="evidence" value="ECO:0007669"/>
    <property type="project" value="InterPro"/>
</dbReference>
<dbReference type="Pfam" id="PF00725">
    <property type="entry name" value="3HCDH"/>
    <property type="match status" value="1"/>
</dbReference>
<evidence type="ECO:0000259" key="2">
    <source>
        <dbReference type="Pfam" id="PF00725"/>
    </source>
</evidence>
<protein>
    <submittedName>
        <fullName evidence="4">3-hydroxyacyl-CoA dehydrogenase</fullName>
    </submittedName>
</protein>